<dbReference type="Proteomes" id="UP000275408">
    <property type="component" value="Unassembled WGS sequence"/>
</dbReference>
<organism evidence="1 2">
    <name type="scientific">Pocillopora damicornis</name>
    <name type="common">Cauliflower coral</name>
    <name type="synonym">Millepora damicornis</name>
    <dbReference type="NCBI Taxonomy" id="46731"/>
    <lineage>
        <taxon>Eukaryota</taxon>
        <taxon>Metazoa</taxon>
        <taxon>Cnidaria</taxon>
        <taxon>Anthozoa</taxon>
        <taxon>Hexacorallia</taxon>
        <taxon>Scleractinia</taxon>
        <taxon>Astrocoeniina</taxon>
        <taxon>Pocilloporidae</taxon>
        <taxon>Pocillopora</taxon>
    </lineage>
</organism>
<proteinExistence type="predicted"/>
<evidence type="ECO:0000313" key="1">
    <source>
        <dbReference type="EMBL" id="RMX49031.1"/>
    </source>
</evidence>
<gene>
    <name evidence="1" type="ORF">pdam_00018108</name>
</gene>
<reference evidence="1 2" key="1">
    <citation type="journal article" date="2018" name="Sci. Rep.">
        <title>Comparative analysis of the Pocillopora damicornis genome highlights role of immune system in coral evolution.</title>
        <authorList>
            <person name="Cunning R."/>
            <person name="Bay R.A."/>
            <person name="Gillette P."/>
            <person name="Baker A.C."/>
            <person name="Traylor-Knowles N."/>
        </authorList>
    </citation>
    <scope>NUCLEOTIDE SEQUENCE [LARGE SCALE GENOMIC DNA]</scope>
    <source>
        <strain evidence="1">RSMAS</strain>
        <tissue evidence="1">Whole animal</tissue>
    </source>
</reference>
<accession>A0A3M6U5Z7</accession>
<dbReference type="EMBL" id="RCHS01002189">
    <property type="protein sequence ID" value="RMX49031.1"/>
    <property type="molecule type" value="Genomic_DNA"/>
</dbReference>
<evidence type="ECO:0000313" key="2">
    <source>
        <dbReference type="Proteomes" id="UP000275408"/>
    </source>
</evidence>
<comment type="caution">
    <text evidence="1">The sequence shown here is derived from an EMBL/GenBank/DDBJ whole genome shotgun (WGS) entry which is preliminary data.</text>
</comment>
<protein>
    <submittedName>
        <fullName evidence="1">Uncharacterized protein</fullName>
    </submittedName>
</protein>
<keyword evidence="2" id="KW-1185">Reference proteome</keyword>
<sequence length="107" mass="12277">MLLYTNGKTGGIVEKGNLGVLAQHHNNLQALVKEIDTLKLTGERQCSRLEKGQKMLEIGAVTLKNLSLKLTKKFCDWKNGYWRQMKRSNIENKRTMKRGKPVHVKRS</sequence>
<dbReference type="AlphaFoldDB" id="A0A3M6U5Z7"/>
<name>A0A3M6U5Z7_POCDA</name>